<name>A0A4C2E997_9SACH</name>
<evidence type="ECO:0000313" key="2">
    <source>
        <dbReference type="Proteomes" id="UP000301737"/>
    </source>
</evidence>
<dbReference type="AlphaFoldDB" id="A0A4C2E997"/>
<protein>
    <recommendedName>
        <fullName evidence="3">RRM domain-containing protein</fullName>
    </recommendedName>
</protein>
<gene>
    <name evidence="1" type="ORF">ZYGM_002610</name>
</gene>
<evidence type="ECO:0000313" key="1">
    <source>
        <dbReference type="EMBL" id="GCE98912.1"/>
    </source>
</evidence>
<organism evidence="1 2">
    <name type="scientific">Zygosaccharomyces mellis</name>
    <dbReference type="NCBI Taxonomy" id="42258"/>
    <lineage>
        <taxon>Eukaryota</taxon>
        <taxon>Fungi</taxon>
        <taxon>Dikarya</taxon>
        <taxon>Ascomycota</taxon>
        <taxon>Saccharomycotina</taxon>
        <taxon>Saccharomycetes</taxon>
        <taxon>Saccharomycetales</taxon>
        <taxon>Saccharomycetaceae</taxon>
        <taxon>Zygosaccharomyces</taxon>
    </lineage>
</organism>
<comment type="caution">
    <text evidence="1">The sequence shown here is derived from an EMBL/GenBank/DDBJ whole genome shotgun (WGS) entry which is preliminary data.</text>
</comment>
<sequence length="106" mass="11758">MSQSFVVNNLPSSVTDITLLRFIRENSALCNVEHIQPFPDGYHHINDRTGTKSVQIFFSTNAEGDLLKNLFEQDGTIKRLEYLEDSAGDSVVAGNTPVRRLSVTGC</sequence>
<evidence type="ECO:0008006" key="3">
    <source>
        <dbReference type="Google" id="ProtNLM"/>
    </source>
</evidence>
<keyword evidence="2" id="KW-1185">Reference proteome</keyword>
<dbReference type="OrthoDB" id="4066074at2759"/>
<dbReference type="EMBL" id="BIMX01000007">
    <property type="protein sequence ID" value="GCE98912.1"/>
    <property type="molecule type" value="Genomic_DNA"/>
</dbReference>
<dbReference type="Proteomes" id="UP000301737">
    <property type="component" value="Unassembled WGS sequence"/>
</dbReference>
<reference evidence="1 2" key="1">
    <citation type="submission" date="2019-01" db="EMBL/GenBank/DDBJ databases">
        <title>Draft Genome Sequencing of Zygosaccharomyces mellis Ca-7.</title>
        <authorList>
            <person name="Shiwa Y."/>
            <person name="Kanesaki Y."/>
            <person name="Ishige T."/>
            <person name="Mura K."/>
            <person name="Hori T."/>
            <person name="Tamura T."/>
        </authorList>
    </citation>
    <scope>NUCLEOTIDE SEQUENCE [LARGE SCALE GENOMIC DNA]</scope>
    <source>
        <strain evidence="1 2">Ca-7</strain>
    </source>
</reference>
<proteinExistence type="predicted"/>
<accession>A0A4C2E997</accession>